<feature type="compositionally biased region" description="Basic and acidic residues" evidence="1">
    <location>
        <begin position="364"/>
        <end position="386"/>
    </location>
</feature>
<keyword evidence="4" id="KW-1185">Reference proteome</keyword>
<dbReference type="EMBL" id="JAPDOG010000043">
    <property type="protein sequence ID" value="MCW3784449.1"/>
    <property type="molecule type" value="Genomic_DNA"/>
</dbReference>
<organism evidence="3 4">
    <name type="scientific">Defluviimonas salinarum</name>
    <dbReference type="NCBI Taxonomy" id="2992147"/>
    <lineage>
        <taxon>Bacteria</taxon>
        <taxon>Pseudomonadati</taxon>
        <taxon>Pseudomonadota</taxon>
        <taxon>Alphaproteobacteria</taxon>
        <taxon>Rhodobacterales</taxon>
        <taxon>Paracoccaceae</taxon>
        <taxon>Albidovulum</taxon>
    </lineage>
</organism>
<evidence type="ECO:0000313" key="3">
    <source>
        <dbReference type="EMBL" id="MCW3784449.1"/>
    </source>
</evidence>
<dbReference type="Pfam" id="PF11972">
    <property type="entry name" value="HTH_13"/>
    <property type="match status" value="1"/>
</dbReference>
<comment type="caution">
    <text evidence="3">The sequence shown here is derived from an EMBL/GenBank/DDBJ whole genome shotgun (WGS) entry which is preliminary data.</text>
</comment>
<feature type="domain" description="HTH DNA binding" evidence="2">
    <location>
        <begin position="280"/>
        <end position="329"/>
    </location>
</feature>
<gene>
    <name evidence="3" type="ORF">OM960_23285</name>
</gene>
<evidence type="ECO:0000259" key="2">
    <source>
        <dbReference type="Pfam" id="PF11972"/>
    </source>
</evidence>
<proteinExistence type="predicted"/>
<evidence type="ECO:0000313" key="4">
    <source>
        <dbReference type="Proteomes" id="UP001207582"/>
    </source>
</evidence>
<reference evidence="3 4" key="1">
    <citation type="submission" date="2022-10" db="EMBL/GenBank/DDBJ databases">
        <title>Defluviimonas sp. CAU 1641 isolated from mud.</title>
        <authorList>
            <person name="Kim W."/>
        </authorList>
    </citation>
    <scope>NUCLEOTIDE SEQUENCE [LARGE SCALE GENOMIC DNA]</scope>
    <source>
        <strain evidence="3 4">CAU 1641</strain>
    </source>
</reference>
<dbReference type="RefSeq" id="WP_264773683.1">
    <property type="nucleotide sequence ID" value="NZ_JAPDOG010000043.1"/>
</dbReference>
<feature type="region of interest" description="Disordered" evidence="1">
    <location>
        <begin position="342"/>
        <end position="386"/>
    </location>
</feature>
<feature type="compositionally biased region" description="Low complexity" evidence="1">
    <location>
        <begin position="343"/>
        <end position="363"/>
    </location>
</feature>
<accession>A0ABT3JAL2</accession>
<name>A0ABT3JAL2_9RHOB</name>
<dbReference type="Proteomes" id="UP001207582">
    <property type="component" value="Unassembled WGS sequence"/>
</dbReference>
<dbReference type="InterPro" id="IPR021068">
    <property type="entry name" value="HTH_DNA-bd"/>
</dbReference>
<evidence type="ECO:0000256" key="1">
    <source>
        <dbReference type="SAM" id="MobiDB-lite"/>
    </source>
</evidence>
<sequence>MTKITSGGIASGLHLDLLRAEISAARIEAVLRAEPEIGRLWRTEAAFGEAVRSVGLEDVRLSEGDLVARLTLNELQPGDPRGLELAAAILRVLRLPGDFLGDPVGCLRRIEAAAAPVGASRDMPDILDDAEVLQIAAEAQGLAEMPVAAAIRAAASYAIRSNRQSPAAERLLFVAVEGSARGRSFGETGEAAPRDRDDLSPLASPLSAAWIVTPSTALSRLGFRIWSPLRHGSVGDLAKAIAESLAWDMGQLGMLRHHVARIRAMGEGRHGRSRAADMATFVLSQPVFSSAMAAAAIGITRRAALNLIAEMEGAGVIRLVTPRRAARLWATASLADRLRTRSLRAAAPRTPARAAAGQGASPEARGEVHEEIPIRQRALAEENREGMERAMADLDRALAEADEILRGLPSRR</sequence>
<protein>
    <submittedName>
        <fullName evidence="3">Helix-turn-helix domain-containing protein</fullName>
    </submittedName>
</protein>